<evidence type="ECO:0008006" key="4">
    <source>
        <dbReference type="Google" id="ProtNLM"/>
    </source>
</evidence>
<name>A0A4Q9MY27_9APHY</name>
<protein>
    <recommendedName>
        <fullName evidence="4">Secreted protein</fullName>
    </recommendedName>
</protein>
<proteinExistence type="predicted"/>
<accession>A0A4Q9MY27</accession>
<organism evidence="3">
    <name type="scientific">Dichomitus squalens</name>
    <dbReference type="NCBI Taxonomy" id="114155"/>
    <lineage>
        <taxon>Eukaryota</taxon>
        <taxon>Fungi</taxon>
        <taxon>Dikarya</taxon>
        <taxon>Basidiomycota</taxon>
        <taxon>Agaricomycotina</taxon>
        <taxon>Agaricomycetes</taxon>
        <taxon>Polyporales</taxon>
        <taxon>Polyporaceae</taxon>
        <taxon>Dichomitus</taxon>
    </lineage>
</organism>
<dbReference type="Proteomes" id="UP000292957">
    <property type="component" value="Unassembled WGS sequence"/>
</dbReference>
<evidence type="ECO:0000256" key="1">
    <source>
        <dbReference type="SAM" id="MobiDB-lite"/>
    </source>
</evidence>
<keyword evidence="2" id="KW-0732">Signal</keyword>
<feature type="signal peptide" evidence="2">
    <location>
        <begin position="1"/>
        <end position="20"/>
    </location>
</feature>
<reference evidence="3" key="1">
    <citation type="submission" date="2019-01" db="EMBL/GenBank/DDBJ databases">
        <title>Draft genome sequences of three monokaryotic isolates of the white-rot basidiomycete fungus Dichomitus squalens.</title>
        <authorList>
            <consortium name="DOE Joint Genome Institute"/>
            <person name="Lopez S.C."/>
            <person name="Andreopoulos B."/>
            <person name="Pangilinan J."/>
            <person name="Lipzen A."/>
            <person name="Riley R."/>
            <person name="Ahrendt S."/>
            <person name="Ng V."/>
            <person name="Barry K."/>
            <person name="Daum C."/>
            <person name="Grigoriev I.V."/>
            <person name="Hilden K.S."/>
            <person name="Makela M.R."/>
            <person name="de Vries R.P."/>
        </authorList>
    </citation>
    <scope>NUCLEOTIDE SEQUENCE [LARGE SCALE GENOMIC DNA]</scope>
    <source>
        <strain evidence="3">OM18370.1</strain>
    </source>
</reference>
<evidence type="ECO:0000256" key="2">
    <source>
        <dbReference type="SAM" id="SignalP"/>
    </source>
</evidence>
<gene>
    <name evidence="3" type="ORF">BD311DRAFT_750751</name>
</gene>
<dbReference type="EMBL" id="ML143395">
    <property type="protein sequence ID" value="TBU32298.1"/>
    <property type="molecule type" value="Genomic_DNA"/>
</dbReference>
<feature type="chain" id="PRO_5020977114" description="Secreted protein" evidence="2">
    <location>
        <begin position="21"/>
        <end position="74"/>
    </location>
</feature>
<feature type="region of interest" description="Disordered" evidence="1">
    <location>
        <begin position="53"/>
        <end position="74"/>
    </location>
</feature>
<evidence type="ECO:0000313" key="3">
    <source>
        <dbReference type="EMBL" id="TBU32298.1"/>
    </source>
</evidence>
<dbReference type="AlphaFoldDB" id="A0A4Q9MY27"/>
<sequence>MQDSEFALTLFLVHLSVCVAMMPGPGDRGLLRYSSSCCLQSRINVVDRWGSTVDDQSPETRIPRRLVPRNSGAR</sequence>